<dbReference type="Proteomes" id="UP000236569">
    <property type="component" value="Unassembled WGS sequence"/>
</dbReference>
<dbReference type="AlphaFoldDB" id="A0A2I9DA09"/>
<feature type="compositionally biased region" description="Basic and acidic residues" evidence="1">
    <location>
        <begin position="1"/>
        <end position="14"/>
    </location>
</feature>
<evidence type="ECO:0008006" key="4">
    <source>
        <dbReference type="Google" id="ProtNLM"/>
    </source>
</evidence>
<dbReference type="SUPFAM" id="SSF117396">
    <property type="entry name" value="TM1631-like"/>
    <property type="match status" value="1"/>
</dbReference>
<dbReference type="InterPro" id="IPR036520">
    <property type="entry name" value="UPF0759_sf"/>
</dbReference>
<organism evidence="2 3">
    <name type="scientific">Deinococcus aerius</name>
    <dbReference type="NCBI Taxonomy" id="200253"/>
    <lineage>
        <taxon>Bacteria</taxon>
        <taxon>Thermotogati</taxon>
        <taxon>Deinococcota</taxon>
        <taxon>Deinococci</taxon>
        <taxon>Deinococcales</taxon>
        <taxon>Deinococcaceae</taxon>
        <taxon>Deinococcus</taxon>
    </lineage>
</organism>
<comment type="caution">
    <text evidence="2">The sequence shown here is derived from an EMBL/GenBank/DDBJ whole genome shotgun (WGS) entry which is preliminary data.</text>
</comment>
<evidence type="ECO:0000256" key="1">
    <source>
        <dbReference type="SAM" id="MobiDB-lite"/>
    </source>
</evidence>
<dbReference type="PANTHER" id="PTHR30348:SF4">
    <property type="entry name" value="DUF72 DOMAIN-CONTAINING PROTEIN"/>
    <property type="match status" value="1"/>
</dbReference>
<dbReference type="InterPro" id="IPR002763">
    <property type="entry name" value="DUF72"/>
</dbReference>
<protein>
    <recommendedName>
        <fullName evidence="4">DUF72 domain-containing protein</fullName>
    </recommendedName>
</protein>
<dbReference type="Gene3D" id="3.20.20.410">
    <property type="entry name" value="Protein of unknown function UPF0759"/>
    <property type="match status" value="1"/>
</dbReference>
<name>A0A2I9DA09_9DEIO</name>
<sequence>MGDREGPPSSRPEDALTDPPTPPSPGRVHIGTSGWTYRHWRGAFYPAGLPGRRELEYLAGRLGSVEINGSFYALQKPDAYARWAAQTPPGFVFAVKGGRFVTHMKKLRGVRVPLANFFASGVLRLGEHLGPVLWQLPEGVRFDPDVLDAFLNLLPGSTGEAARLAAEHDAHLKGRAWTHAERDVPLRHALEVRHASFVTPELPGLLRRHGVALVVADAAGHFPLIEEVTADFVYVRLHGSRELYRSGYEPGEIAAWAGRVRAWRAGGEPADARRLTGTPVSRQPRDVYVYFDNDIGAHAPHDALALMRALGVTWPGGGEG</sequence>
<proteinExistence type="predicted"/>
<feature type="region of interest" description="Disordered" evidence="1">
    <location>
        <begin position="1"/>
        <end position="29"/>
    </location>
</feature>
<reference evidence="3" key="1">
    <citation type="submission" date="2018-01" db="EMBL/GenBank/DDBJ databases">
        <title>Draft Genome Sequence of the Radioresistant Bacterium Deinococcus aerius TR0125, Isolated from the Higher Atmosphere above Japan.</title>
        <authorList>
            <person name="Satoh K."/>
            <person name="Arai H."/>
            <person name="Sanzen T."/>
            <person name="Kawaguchi Y."/>
            <person name="Hayashi H."/>
            <person name="Yokobori S."/>
            <person name="Yamagishi A."/>
            <person name="Oono Y."/>
            <person name="Narumi I."/>
        </authorList>
    </citation>
    <scope>NUCLEOTIDE SEQUENCE [LARGE SCALE GENOMIC DNA]</scope>
    <source>
        <strain evidence="3">TR0125</strain>
    </source>
</reference>
<evidence type="ECO:0000313" key="3">
    <source>
        <dbReference type="Proteomes" id="UP000236569"/>
    </source>
</evidence>
<evidence type="ECO:0000313" key="2">
    <source>
        <dbReference type="EMBL" id="GBF07746.1"/>
    </source>
</evidence>
<dbReference type="PANTHER" id="PTHR30348">
    <property type="entry name" value="UNCHARACTERIZED PROTEIN YECE"/>
    <property type="match status" value="1"/>
</dbReference>
<gene>
    <name evidence="2" type="ORF">DAERI_170005</name>
</gene>
<dbReference type="EMBL" id="BFAG01000017">
    <property type="protein sequence ID" value="GBF07746.1"/>
    <property type="molecule type" value="Genomic_DNA"/>
</dbReference>
<accession>A0A2I9DA09</accession>
<keyword evidence="3" id="KW-1185">Reference proteome</keyword>
<dbReference type="Pfam" id="PF01904">
    <property type="entry name" value="DUF72"/>
    <property type="match status" value="1"/>
</dbReference>